<evidence type="ECO:0000256" key="16">
    <source>
        <dbReference type="PROSITE-ProRule" id="PRU10141"/>
    </source>
</evidence>
<dbReference type="FunFam" id="3.30.200.20:FF:000243">
    <property type="entry name" value="serine/threonine-protein kinase Nek8"/>
    <property type="match status" value="1"/>
</dbReference>
<dbReference type="PROSITE" id="PS50012">
    <property type="entry name" value="RCC1_3"/>
    <property type="match status" value="4"/>
</dbReference>
<keyword evidence="10" id="KW-0677">Repeat</keyword>
<evidence type="ECO:0000256" key="4">
    <source>
        <dbReference type="ARBA" id="ARBA00012513"/>
    </source>
</evidence>
<comment type="similarity">
    <text evidence="3">Belongs to the protein kinase superfamily. NEK Ser/Thr protein kinase family. NIMA subfamily.</text>
</comment>
<organism evidence="18 19">
    <name type="scientific">Dimorphilus gyrociliatus</name>
    <dbReference type="NCBI Taxonomy" id="2664684"/>
    <lineage>
        <taxon>Eukaryota</taxon>
        <taxon>Metazoa</taxon>
        <taxon>Spiralia</taxon>
        <taxon>Lophotrochozoa</taxon>
        <taxon>Annelida</taxon>
        <taxon>Polychaeta</taxon>
        <taxon>Polychaeta incertae sedis</taxon>
        <taxon>Dinophilidae</taxon>
        <taxon>Dimorphilus</taxon>
    </lineage>
</organism>
<dbReference type="GO" id="GO:0005524">
    <property type="term" value="F:ATP binding"/>
    <property type="evidence" value="ECO:0007669"/>
    <property type="project" value="UniProtKB-UniRule"/>
</dbReference>
<evidence type="ECO:0000256" key="8">
    <source>
        <dbReference type="ARBA" id="ARBA00022679"/>
    </source>
</evidence>
<dbReference type="InterPro" id="IPR001245">
    <property type="entry name" value="Ser-Thr/Tyr_kinase_cat_dom"/>
</dbReference>
<keyword evidence="14" id="KW-0460">Magnesium</keyword>
<dbReference type="PROSITE" id="PS00107">
    <property type="entry name" value="PROTEIN_KINASE_ATP"/>
    <property type="match status" value="1"/>
</dbReference>
<dbReference type="GO" id="GO:0046872">
    <property type="term" value="F:metal ion binding"/>
    <property type="evidence" value="ECO:0007669"/>
    <property type="project" value="UniProtKB-KW"/>
</dbReference>
<keyword evidence="13 16" id="KW-0067">ATP-binding</keyword>
<dbReference type="PRINTS" id="PR00109">
    <property type="entry name" value="TYRKINASE"/>
</dbReference>
<dbReference type="InterPro" id="IPR009091">
    <property type="entry name" value="RCC1/BLIP-II"/>
</dbReference>
<feature type="repeat" description="RCC1" evidence="15">
    <location>
        <begin position="605"/>
        <end position="659"/>
    </location>
</feature>
<dbReference type="Proteomes" id="UP000549394">
    <property type="component" value="Unassembled WGS sequence"/>
</dbReference>
<feature type="repeat" description="RCC1" evidence="15">
    <location>
        <begin position="392"/>
        <end position="443"/>
    </location>
</feature>
<dbReference type="InterPro" id="IPR051997">
    <property type="entry name" value="STK_NEK"/>
</dbReference>
<dbReference type="PRINTS" id="PR00633">
    <property type="entry name" value="RCCNDNSATION"/>
</dbReference>
<evidence type="ECO:0000256" key="2">
    <source>
        <dbReference type="ARBA" id="ARBA00004496"/>
    </source>
</evidence>
<dbReference type="Pfam" id="PF00069">
    <property type="entry name" value="Pkinase"/>
    <property type="match status" value="1"/>
</dbReference>
<dbReference type="Gene3D" id="2.130.10.30">
    <property type="entry name" value="Regulator of chromosome condensation 1/beta-lactamase-inhibitor protein II"/>
    <property type="match status" value="2"/>
</dbReference>
<protein>
    <recommendedName>
        <fullName evidence="4">non-specific serine/threonine protein kinase</fullName>
        <ecNumber evidence="4">2.7.11.1</ecNumber>
    </recommendedName>
</protein>
<evidence type="ECO:0000256" key="12">
    <source>
        <dbReference type="ARBA" id="ARBA00022777"/>
    </source>
</evidence>
<comment type="subcellular location">
    <subcellularLocation>
        <location evidence="2">Cytoplasm</location>
    </subcellularLocation>
</comment>
<dbReference type="GO" id="GO:0005737">
    <property type="term" value="C:cytoplasm"/>
    <property type="evidence" value="ECO:0007669"/>
    <property type="project" value="UniProtKB-SubCell"/>
</dbReference>
<dbReference type="EC" id="2.7.11.1" evidence="4"/>
<dbReference type="OrthoDB" id="248923at2759"/>
<evidence type="ECO:0000256" key="10">
    <source>
        <dbReference type="ARBA" id="ARBA00022737"/>
    </source>
</evidence>
<dbReference type="PANTHER" id="PTHR44535">
    <property type="entry name" value="PROTEIN CBG16200"/>
    <property type="match status" value="1"/>
</dbReference>
<dbReference type="InterPro" id="IPR017441">
    <property type="entry name" value="Protein_kinase_ATP_BS"/>
</dbReference>
<accession>A0A7I8V7F8</accession>
<proteinExistence type="inferred from homology"/>
<evidence type="ECO:0000256" key="5">
    <source>
        <dbReference type="ARBA" id="ARBA00022490"/>
    </source>
</evidence>
<dbReference type="PROSITE" id="PS00108">
    <property type="entry name" value="PROTEIN_KINASE_ST"/>
    <property type="match status" value="1"/>
</dbReference>
<dbReference type="PANTHER" id="PTHR44535:SF4">
    <property type="entry name" value="SERINE_THREONINE-PROTEIN KINASE NEK8"/>
    <property type="match status" value="1"/>
</dbReference>
<dbReference type="InterPro" id="IPR011009">
    <property type="entry name" value="Kinase-like_dom_sf"/>
</dbReference>
<dbReference type="EMBL" id="CAJFCJ010000002">
    <property type="protein sequence ID" value="CAD5112277.1"/>
    <property type="molecule type" value="Genomic_DNA"/>
</dbReference>
<evidence type="ECO:0000256" key="13">
    <source>
        <dbReference type="ARBA" id="ARBA00022840"/>
    </source>
</evidence>
<evidence type="ECO:0000256" key="7">
    <source>
        <dbReference type="ARBA" id="ARBA00022553"/>
    </source>
</evidence>
<evidence type="ECO:0000256" key="3">
    <source>
        <dbReference type="ARBA" id="ARBA00010886"/>
    </source>
</evidence>
<feature type="binding site" evidence="16">
    <location>
        <position position="44"/>
    </location>
    <ligand>
        <name>ATP</name>
        <dbReference type="ChEBI" id="CHEBI:30616"/>
    </ligand>
</feature>
<comment type="cofactor">
    <cofactor evidence="1">
        <name>Mg(2+)</name>
        <dbReference type="ChEBI" id="CHEBI:18420"/>
    </cofactor>
</comment>
<keyword evidence="7" id="KW-0597">Phosphoprotein</keyword>
<sequence>MQKYKADHVCLMNKYTKVNVVGRGAFGVVHLCERKNDKEKVIIKQITVDQMTKEERQLAVTEVTVLSMLSHPNIIQLFENFLEDKALMIVMEYAEGGTLNDYLQSQKEELIEETKVLQFFAQILLAIQHIHSRQILHRDLKTQNIFLDKNKDIIKVGDFGISKILDSKSKAVSVVGTPCYISPELCKGQPYNQKSDVWAVGCILYEMLTLKRAFHAENLPALLDNSISDKYSDELKEIANRMLEQSAEKRATIYQIMAEPLILIALLDVSCDLGSIDSPNIIPAPTRNLTSNEISISGGTSQQPNNSCLVYWWGNGVCQPAVLPLPSNDTLLTQICIGRTQKAAVTSTGKLFVWEECGERSYIPRLVDGESAVCIKSVACGDLFMAFLTDRGLLMTSGGGASGCLGHNDYRDVEQAKIVQSLLGSEVIHIACGSNHCVAVTSDNEVYCWGRSDNGRLGLRRTSSVNKPLLAAISPSYKPIQAFCSSDCSVLLTDDGSILATGSNRHNKLCLDTLYGDKVDESYCFREQETLKEMKIKTLDVGPTHSAFVSEDGYCYMIGSNNFGQLGTGSFGHSDRLPYKITSIDRVCYVACGDAFTVAAVEGHHKVFTWGKQSRGRLGREDNNDSLKPSSVDFPLCGDEVRVQSLSSAHGSTLICLNRNRST</sequence>
<dbReference type="SMART" id="SM00220">
    <property type="entry name" value="S_TKc"/>
    <property type="match status" value="1"/>
</dbReference>
<keyword evidence="12" id="KW-0418">Kinase</keyword>
<dbReference type="Gene3D" id="1.10.510.10">
    <property type="entry name" value="Transferase(Phosphotransferase) domain 1"/>
    <property type="match status" value="1"/>
</dbReference>
<dbReference type="FunFam" id="1.10.510.10:FF:000262">
    <property type="entry name" value="Serine/threonine-protein kinase Nek8"/>
    <property type="match status" value="1"/>
</dbReference>
<dbReference type="InterPro" id="IPR058923">
    <property type="entry name" value="RCC1-like_dom"/>
</dbReference>
<keyword evidence="5" id="KW-0963">Cytoplasm</keyword>
<dbReference type="SUPFAM" id="SSF56112">
    <property type="entry name" value="Protein kinase-like (PK-like)"/>
    <property type="match status" value="1"/>
</dbReference>
<gene>
    <name evidence="18" type="ORF">DGYR_LOCUS1454</name>
</gene>
<feature type="repeat" description="RCC1" evidence="15">
    <location>
        <begin position="553"/>
        <end position="603"/>
    </location>
</feature>
<dbReference type="Pfam" id="PF25390">
    <property type="entry name" value="WD40_RLD"/>
    <property type="match status" value="1"/>
</dbReference>
<evidence type="ECO:0000256" key="15">
    <source>
        <dbReference type="PROSITE-ProRule" id="PRU00235"/>
    </source>
</evidence>
<evidence type="ECO:0000256" key="1">
    <source>
        <dbReference type="ARBA" id="ARBA00001946"/>
    </source>
</evidence>
<evidence type="ECO:0000259" key="17">
    <source>
        <dbReference type="PROSITE" id="PS50011"/>
    </source>
</evidence>
<reference evidence="18 19" key="1">
    <citation type="submission" date="2020-08" db="EMBL/GenBank/DDBJ databases">
        <authorList>
            <person name="Hejnol A."/>
        </authorList>
    </citation>
    <scope>NUCLEOTIDE SEQUENCE [LARGE SCALE GENOMIC DNA]</scope>
</reference>
<dbReference type="GO" id="GO:0004674">
    <property type="term" value="F:protein serine/threonine kinase activity"/>
    <property type="evidence" value="ECO:0007669"/>
    <property type="project" value="UniProtKB-KW"/>
</dbReference>
<comment type="caution">
    <text evidence="18">The sequence shown here is derived from an EMBL/GenBank/DDBJ whole genome shotgun (WGS) entry which is preliminary data.</text>
</comment>
<evidence type="ECO:0000256" key="6">
    <source>
        <dbReference type="ARBA" id="ARBA00022527"/>
    </source>
</evidence>
<keyword evidence="8" id="KW-0808">Transferase</keyword>
<evidence type="ECO:0000256" key="11">
    <source>
        <dbReference type="ARBA" id="ARBA00022741"/>
    </source>
</evidence>
<dbReference type="AlphaFoldDB" id="A0A7I8V7F8"/>
<evidence type="ECO:0000256" key="14">
    <source>
        <dbReference type="ARBA" id="ARBA00022842"/>
    </source>
</evidence>
<keyword evidence="9" id="KW-0479">Metal-binding</keyword>
<evidence type="ECO:0000313" key="19">
    <source>
        <dbReference type="Proteomes" id="UP000549394"/>
    </source>
</evidence>
<name>A0A7I8V7F8_9ANNE</name>
<dbReference type="InterPro" id="IPR000408">
    <property type="entry name" value="Reg_chr_condens"/>
</dbReference>
<dbReference type="InterPro" id="IPR008271">
    <property type="entry name" value="Ser/Thr_kinase_AS"/>
</dbReference>
<evidence type="ECO:0000313" key="18">
    <source>
        <dbReference type="EMBL" id="CAD5112277.1"/>
    </source>
</evidence>
<dbReference type="PROSITE" id="PS50011">
    <property type="entry name" value="PROTEIN_KINASE_DOM"/>
    <property type="match status" value="1"/>
</dbReference>
<dbReference type="Gene3D" id="3.30.200.20">
    <property type="entry name" value="Phosphorylase Kinase, domain 1"/>
    <property type="match status" value="1"/>
</dbReference>
<feature type="repeat" description="RCC1" evidence="15">
    <location>
        <begin position="444"/>
        <end position="495"/>
    </location>
</feature>
<keyword evidence="19" id="KW-1185">Reference proteome</keyword>
<evidence type="ECO:0000256" key="9">
    <source>
        <dbReference type="ARBA" id="ARBA00022723"/>
    </source>
</evidence>
<dbReference type="SUPFAM" id="SSF50985">
    <property type="entry name" value="RCC1/BLIP-II"/>
    <property type="match status" value="1"/>
</dbReference>
<feature type="domain" description="Protein kinase" evidence="17">
    <location>
        <begin position="15"/>
        <end position="262"/>
    </location>
</feature>
<keyword evidence="6" id="KW-0723">Serine/threonine-protein kinase</keyword>
<keyword evidence="11 16" id="KW-0547">Nucleotide-binding</keyword>
<dbReference type="InterPro" id="IPR000719">
    <property type="entry name" value="Prot_kinase_dom"/>
</dbReference>